<dbReference type="Gene3D" id="3.30.1360.130">
    <property type="entry name" value="Dipeptide transport protein"/>
    <property type="match status" value="1"/>
</dbReference>
<sequence>MRIYISADMEGITGLVDADDVQPGGRDYERGRRAMTEDVNAAVRGARRAGATEIVVNDAHGPMRNLTADTLAPDVRLIRGKPKTMGMVEGLTQDFDALLCVGYHSRAGVHGVLSHSFMGHEIEDMWLDDRPAGEIGLVHASAAALGVPLAVLTGDDAACAEATAWDPDIATTPVKYVRSRFAADLRPDTEARAAIEETVATALATPRTGPEPSAATATLTVRWQSSAVAETLLGIPGVTAVDPRTVRATATPPDLFRQFGVWMRVATALTNQAPYC</sequence>
<evidence type="ECO:0000313" key="1">
    <source>
        <dbReference type="EMBL" id="GAA2050837.1"/>
    </source>
</evidence>
<dbReference type="InterPro" id="IPR007035">
    <property type="entry name" value="Peptidase_M55"/>
</dbReference>
<dbReference type="InterPro" id="IPR036177">
    <property type="entry name" value="Peptidase_M55_sf"/>
</dbReference>
<dbReference type="RefSeq" id="WP_344669700.1">
    <property type="nucleotide sequence ID" value="NZ_BAAAQN010000050.1"/>
</dbReference>
<protein>
    <submittedName>
        <fullName evidence="1">M55 family metallopeptidase</fullName>
    </submittedName>
</protein>
<dbReference type="Pfam" id="PF04951">
    <property type="entry name" value="Peptidase_M55"/>
    <property type="match status" value="1"/>
</dbReference>
<organism evidence="1 2">
    <name type="scientific">Catenulispora yoronensis</name>
    <dbReference type="NCBI Taxonomy" id="450799"/>
    <lineage>
        <taxon>Bacteria</taxon>
        <taxon>Bacillati</taxon>
        <taxon>Actinomycetota</taxon>
        <taxon>Actinomycetes</taxon>
        <taxon>Catenulisporales</taxon>
        <taxon>Catenulisporaceae</taxon>
        <taxon>Catenulispora</taxon>
    </lineage>
</organism>
<comment type="caution">
    <text evidence="1">The sequence shown here is derived from an EMBL/GenBank/DDBJ whole genome shotgun (WGS) entry which is preliminary data.</text>
</comment>
<accession>A0ABN2V3V5</accession>
<name>A0ABN2V3V5_9ACTN</name>
<gene>
    <name evidence="1" type="ORF">GCM10009839_66930</name>
</gene>
<dbReference type="SUPFAM" id="SSF63992">
    <property type="entry name" value="Dipeptide transport protein"/>
    <property type="match status" value="1"/>
</dbReference>
<dbReference type="Gene3D" id="3.40.50.10780">
    <property type="entry name" value="Dipeptide transport protein"/>
    <property type="match status" value="1"/>
</dbReference>
<reference evidence="1 2" key="1">
    <citation type="journal article" date="2019" name="Int. J. Syst. Evol. Microbiol.">
        <title>The Global Catalogue of Microorganisms (GCM) 10K type strain sequencing project: providing services to taxonomists for standard genome sequencing and annotation.</title>
        <authorList>
            <consortium name="The Broad Institute Genomics Platform"/>
            <consortium name="The Broad Institute Genome Sequencing Center for Infectious Disease"/>
            <person name="Wu L."/>
            <person name="Ma J."/>
        </authorList>
    </citation>
    <scope>NUCLEOTIDE SEQUENCE [LARGE SCALE GENOMIC DNA]</scope>
    <source>
        <strain evidence="1 2">JCM 16014</strain>
    </source>
</reference>
<dbReference type="PIRSF" id="PIRSF015853">
    <property type="entry name" value="Pep_DppA"/>
    <property type="match status" value="1"/>
</dbReference>
<proteinExistence type="predicted"/>
<keyword evidence="2" id="KW-1185">Reference proteome</keyword>
<dbReference type="CDD" id="cd08663">
    <property type="entry name" value="DAP_dppA_1"/>
    <property type="match status" value="1"/>
</dbReference>
<dbReference type="InterPro" id="IPR027476">
    <property type="entry name" value="DppA_N"/>
</dbReference>
<evidence type="ECO:0000313" key="2">
    <source>
        <dbReference type="Proteomes" id="UP001500751"/>
    </source>
</evidence>
<dbReference type="EMBL" id="BAAAQN010000050">
    <property type="protein sequence ID" value="GAA2050837.1"/>
    <property type="molecule type" value="Genomic_DNA"/>
</dbReference>
<dbReference type="Proteomes" id="UP001500751">
    <property type="component" value="Unassembled WGS sequence"/>
</dbReference>